<evidence type="ECO:0008006" key="3">
    <source>
        <dbReference type="Google" id="ProtNLM"/>
    </source>
</evidence>
<dbReference type="PATRIC" id="fig|1254432.3.peg.2226"/>
<name>S4XQW4_SORCE</name>
<organism evidence="1 2">
    <name type="scientific">Sorangium cellulosum So0157-2</name>
    <dbReference type="NCBI Taxonomy" id="1254432"/>
    <lineage>
        <taxon>Bacteria</taxon>
        <taxon>Pseudomonadati</taxon>
        <taxon>Myxococcota</taxon>
        <taxon>Polyangia</taxon>
        <taxon>Polyangiales</taxon>
        <taxon>Polyangiaceae</taxon>
        <taxon>Sorangium</taxon>
    </lineage>
</organism>
<sequence>MLALLERVAARSPRPEARNFHLLAEGVTAFARGEIERAEVLLGRSSAALGAHGGESGSGGSFAHALLATVLWLQGKIPGLAAITAELLAEARERGDRYRETMIRLNGAYLLDLAADRPTSARAAVDAAMERWSRAGYHLQHFREVLARGRIALYEGDAAAALRFVLAATPPLLGSGMVAIPLVRGELHYLRALASLAVAARGSARAVALRALALADARALDRRDVFWGPPVAAMIRASVAAQRGRAAEAAERMRGAEAALDRLGAALLAAAARRARGVWLGGDEGRALVAAADAWMEARGVRRPERFAATLGG</sequence>
<dbReference type="EMBL" id="CP003969">
    <property type="protein sequence ID" value="AGP34806.1"/>
    <property type="molecule type" value="Genomic_DNA"/>
</dbReference>
<evidence type="ECO:0000313" key="2">
    <source>
        <dbReference type="Proteomes" id="UP000014803"/>
    </source>
</evidence>
<protein>
    <recommendedName>
        <fullName evidence="3">MalT-like TPR region domain-containing protein</fullName>
    </recommendedName>
</protein>
<dbReference type="eggNOG" id="COG3899">
    <property type="taxonomic scope" value="Bacteria"/>
</dbReference>
<dbReference type="AlphaFoldDB" id="S4XQW4"/>
<evidence type="ECO:0000313" key="1">
    <source>
        <dbReference type="EMBL" id="AGP34806.1"/>
    </source>
</evidence>
<dbReference type="Proteomes" id="UP000014803">
    <property type="component" value="Chromosome"/>
</dbReference>
<dbReference type="RefSeq" id="WP_020733969.1">
    <property type="nucleotide sequence ID" value="NC_021658.1"/>
</dbReference>
<accession>S4XQW4</accession>
<dbReference type="KEGG" id="scu:SCE1572_09940"/>
<dbReference type="HOGENOM" id="CLU_888268_0_0_7"/>
<gene>
    <name evidence="1" type="ORF">SCE1572_09940</name>
</gene>
<proteinExistence type="predicted"/>
<reference evidence="1 2" key="1">
    <citation type="journal article" date="2013" name="Sci. Rep.">
        <title>Extraordinary expansion of a Sorangium cellulosum genome from an alkaline milieu.</title>
        <authorList>
            <person name="Han K."/>
            <person name="Li Z.F."/>
            <person name="Peng R."/>
            <person name="Zhu L.P."/>
            <person name="Zhou T."/>
            <person name="Wang L.G."/>
            <person name="Li S.G."/>
            <person name="Zhang X.B."/>
            <person name="Hu W."/>
            <person name="Wu Z.H."/>
            <person name="Qin N."/>
            <person name="Li Y.Z."/>
        </authorList>
    </citation>
    <scope>NUCLEOTIDE SEQUENCE [LARGE SCALE GENOMIC DNA]</scope>
    <source>
        <strain evidence="1 2">So0157-2</strain>
    </source>
</reference>